<dbReference type="AlphaFoldDB" id="A0A1Y0IM90"/>
<feature type="compositionally biased region" description="Low complexity" evidence="1">
    <location>
        <begin position="76"/>
        <end position="85"/>
    </location>
</feature>
<dbReference type="RefSeq" id="WP_087457007.1">
    <property type="nucleotide sequence ID" value="NZ_CP021434.1"/>
</dbReference>
<protein>
    <recommendedName>
        <fullName evidence="4">Spore protein</fullName>
    </recommendedName>
</protein>
<dbReference type="Pfam" id="PF10803">
    <property type="entry name" value="GerPB"/>
    <property type="match status" value="1"/>
</dbReference>
<gene>
    <name evidence="2" type="ORF">CBW65_11845</name>
</gene>
<name>A0A1Y0IM90_9BACL</name>
<evidence type="ECO:0000256" key="1">
    <source>
        <dbReference type="SAM" id="MobiDB-lite"/>
    </source>
</evidence>
<keyword evidence="3" id="KW-1185">Reference proteome</keyword>
<dbReference type="Proteomes" id="UP000195437">
    <property type="component" value="Chromosome"/>
</dbReference>
<feature type="region of interest" description="Disordered" evidence="1">
    <location>
        <begin position="65"/>
        <end position="96"/>
    </location>
</feature>
<evidence type="ECO:0008006" key="4">
    <source>
        <dbReference type="Google" id="ProtNLM"/>
    </source>
</evidence>
<dbReference type="KEGG" id="tum:CBW65_11845"/>
<accession>A0A1Y0IM90</accession>
<sequence>MRVNQTIRIGSLSVNTMSNSSILQIGTSGAIKARSEEITEQITQAQANQVVEDKIHKEIAPILNAEGLPPEMQPLQQQQQQQQQQPGSRARTKNRT</sequence>
<dbReference type="OrthoDB" id="2971631at2"/>
<evidence type="ECO:0000313" key="2">
    <source>
        <dbReference type="EMBL" id="ARU61628.1"/>
    </source>
</evidence>
<proteinExistence type="predicted"/>
<evidence type="ECO:0000313" key="3">
    <source>
        <dbReference type="Proteomes" id="UP000195437"/>
    </source>
</evidence>
<reference evidence="3" key="1">
    <citation type="submission" date="2017-05" db="EMBL/GenBank/DDBJ databases">
        <authorList>
            <person name="Sung H."/>
        </authorList>
    </citation>
    <scope>NUCLEOTIDE SEQUENCE [LARGE SCALE GENOMIC DNA]</scope>
    <source>
        <strain evidence="3">AR23208</strain>
    </source>
</reference>
<dbReference type="InterPro" id="IPR024255">
    <property type="entry name" value="GerPB"/>
</dbReference>
<organism evidence="2 3">
    <name type="scientific">Tumebacillus avium</name>
    <dbReference type="NCBI Taxonomy" id="1903704"/>
    <lineage>
        <taxon>Bacteria</taxon>
        <taxon>Bacillati</taxon>
        <taxon>Bacillota</taxon>
        <taxon>Bacilli</taxon>
        <taxon>Bacillales</taxon>
        <taxon>Alicyclobacillaceae</taxon>
        <taxon>Tumebacillus</taxon>
    </lineage>
</organism>
<dbReference type="EMBL" id="CP021434">
    <property type="protein sequence ID" value="ARU61628.1"/>
    <property type="molecule type" value="Genomic_DNA"/>
</dbReference>